<evidence type="ECO:0000256" key="1">
    <source>
        <dbReference type="ARBA" id="ARBA00004141"/>
    </source>
</evidence>
<feature type="transmembrane region" description="Helical" evidence="6">
    <location>
        <begin position="447"/>
        <end position="469"/>
    </location>
</feature>
<dbReference type="STRING" id="252740.A0A423WBK3"/>
<gene>
    <name evidence="8" type="ORF">VSDG_03180</name>
</gene>
<comment type="caution">
    <text evidence="8">The sequence shown here is derived from an EMBL/GenBank/DDBJ whole genome shotgun (WGS) entry which is preliminary data.</text>
</comment>
<evidence type="ECO:0000256" key="2">
    <source>
        <dbReference type="ARBA" id="ARBA00022448"/>
    </source>
</evidence>
<dbReference type="FunFam" id="1.20.1740.10:FF:000001">
    <property type="entry name" value="Amino acid permease"/>
    <property type="match status" value="1"/>
</dbReference>
<keyword evidence="3 6" id="KW-0812">Transmembrane</keyword>
<evidence type="ECO:0000256" key="3">
    <source>
        <dbReference type="ARBA" id="ARBA00022692"/>
    </source>
</evidence>
<sequence length="553" mass="60359">MDGTSMEKGTGDQDNLSRLESCTAGEQVQFQEVAGTKRNISSRQAQMIAIGGSIGTSLFVGSGQALAIGGPAFLLVAYCLTSLLVYGVVTAIMEVAVFLPTSGCSVASYCSRYVSRSAGFALGWLYFYSFGILVAYEITAASIVIDFWHSNVNTAVWITIMALVIIALNFSPVGVYAETEFWFAGVKVIMIIGLLLLSLIIMLGGGPDHNRLGFRYWQEPGAVKPYIISGSGGRFTAFLKVWIFSGFSFYFGPELIVYTAGEMRNPRKNLLTAARRFFARLVIFYVLGAIAIGAICASNAPGLTSSSGNADASPWVIAIRNASIPYLPSIINAGILMSAWSSGNAYLYMSSRTLYSLALSGHAPKIFTKCTKYGLPVYAVIASSFFTVFAYLNCGSDSGVVFNWFINLTNTSGYTSWALCCITFLRFRKACVVQGVTVPYRSRIQPYTAWICLFIFVSLLLLNGFTVFYPGQFTISGFLTTYLGIPIVIILWLGHKLFAARNDYWLQRPDLVDLKSGVEEMEADSQMWSNMENAEKETNKGKGVLGKLALPCF</sequence>
<feature type="transmembrane region" description="Helical" evidence="6">
    <location>
        <begin position="75"/>
        <end position="99"/>
    </location>
</feature>
<evidence type="ECO:0000313" key="9">
    <source>
        <dbReference type="Proteomes" id="UP000284375"/>
    </source>
</evidence>
<reference evidence="8 9" key="1">
    <citation type="submission" date="2015-09" db="EMBL/GenBank/DDBJ databases">
        <title>Host preference determinants of Valsa canker pathogens revealed by comparative genomics.</title>
        <authorList>
            <person name="Yin Z."/>
            <person name="Huang L."/>
        </authorList>
    </citation>
    <scope>NUCLEOTIDE SEQUENCE [LARGE SCALE GENOMIC DNA]</scope>
    <source>
        <strain evidence="8 9">YSFL</strain>
    </source>
</reference>
<feature type="transmembrane region" description="Helical" evidence="6">
    <location>
        <begin position="241"/>
        <end position="260"/>
    </location>
</feature>
<dbReference type="GO" id="GO:0015171">
    <property type="term" value="F:amino acid transmembrane transporter activity"/>
    <property type="evidence" value="ECO:0007669"/>
    <property type="project" value="TreeGrafter"/>
</dbReference>
<feature type="transmembrane region" description="Helical" evidence="6">
    <location>
        <begin position="154"/>
        <end position="176"/>
    </location>
</feature>
<dbReference type="InterPro" id="IPR004841">
    <property type="entry name" value="AA-permease/SLC12A_dom"/>
</dbReference>
<evidence type="ECO:0000256" key="4">
    <source>
        <dbReference type="ARBA" id="ARBA00022989"/>
    </source>
</evidence>
<protein>
    <recommendedName>
        <fullName evidence="7">Amino acid permease/ SLC12A domain-containing protein</fullName>
    </recommendedName>
</protein>
<evidence type="ECO:0000256" key="6">
    <source>
        <dbReference type="SAM" id="Phobius"/>
    </source>
</evidence>
<feature type="transmembrane region" description="Helical" evidence="6">
    <location>
        <begin position="370"/>
        <end position="392"/>
    </location>
</feature>
<dbReference type="PANTHER" id="PTHR43341:SF38">
    <property type="entry name" value="PROLINE TRANSPORTER (EUROFUNG)"/>
    <property type="match status" value="1"/>
</dbReference>
<dbReference type="OrthoDB" id="3900342at2759"/>
<dbReference type="Proteomes" id="UP000284375">
    <property type="component" value="Unassembled WGS sequence"/>
</dbReference>
<feature type="transmembrane region" description="Helical" evidence="6">
    <location>
        <begin position="188"/>
        <end position="206"/>
    </location>
</feature>
<name>A0A423WBK3_CYTCH</name>
<feature type="transmembrane region" description="Helical" evidence="6">
    <location>
        <begin position="475"/>
        <end position="494"/>
    </location>
</feature>
<accession>A0A423WBK3</accession>
<dbReference type="GO" id="GO:0016020">
    <property type="term" value="C:membrane"/>
    <property type="evidence" value="ECO:0007669"/>
    <property type="project" value="UniProtKB-SubCell"/>
</dbReference>
<keyword evidence="2" id="KW-0813">Transport</keyword>
<feature type="transmembrane region" description="Helical" evidence="6">
    <location>
        <begin position="120"/>
        <end position="148"/>
    </location>
</feature>
<dbReference type="AlphaFoldDB" id="A0A423WBK3"/>
<feature type="domain" description="Amino acid permease/ SLC12A" evidence="7">
    <location>
        <begin position="45"/>
        <end position="500"/>
    </location>
</feature>
<dbReference type="PANTHER" id="PTHR43341">
    <property type="entry name" value="AMINO ACID PERMEASE"/>
    <property type="match status" value="1"/>
</dbReference>
<keyword evidence="4 6" id="KW-1133">Transmembrane helix</keyword>
<feature type="transmembrane region" description="Helical" evidence="6">
    <location>
        <begin position="404"/>
        <end position="427"/>
    </location>
</feature>
<keyword evidence="9" id="KW-1185">Reference proteome</keyword>
<dbReference type="EMBL" id="LJZO01000008">
    <property type="protein sequence ID" value="ROW00685.1"/>
    <property type="molecule type" value="Genomic_DNA"/>
</dbReference>
<dbReference type="InterPro" id="IPR050524">
    <property type="entry name" value="APC_YAT"/>
</dbReference>
<dbReference type="Gene3D" id="1.20.1740.10">
    <property type="entry name" value="Amino acid/polyamine transporter I"/>
    <property type="match status" value="1"/>
</dbReference>
<dbReference type="Pfam" id="PF00324">
    <property type="entry name" value="AA_permease"/>
    <property type="match status" value="1"/>
</dbReference>
<evidence type="ECO:0000313" key="8">
    <source>
        <dbReference type="EMBL" id="ROW00685.1"/>
    </source>
</evidence>
<evidence type="ECO:0000256" key="5">
    <source>
        <dbReference type="ARBA" id="ARBA00023136"/>
    </source>
</evidence>
<feature type="transmembrane region" description="Helical" evidence="6">
    <location>
        <begin position="47"/>
        <end position="69"/>
    </location>
</feature>
<proteinExistence type="predicted"/>
<dbReference type="PIRSF" id="PIRSF006060">
    <property type="entry name" value="AA_transporter"/>
    <property type="match status" value="1"/>
</dbReference>
<feature type="transmembrane region" description="Helical" evidence="6">
    <location>
        <begin position="281"/>
        <end position="300"/>
    </location>
</feature>
<organism evidence="8 9">
    <name type="scientific">Cytospora chrysosperma</name>
    <name type="common">Cytospora canker fungus</name>
    <name type="synonym">Sphaeria chrysosperma</name>
    <dbReference type="NCBI Taxonomy" id="252740"/>
    <lineage>
        <taxon>Eukaryota</taxon>
        <taxon>Fungi</taxon>
        <taxon>Dikarya</taxon>
        <taxon>Ascomycota</taxon>
        <taxon>Pezizomycotina</taxon>
        <taxon>Sordariomycetes</taxon>
        <taxon>Sordariomycetidae</taxon>
        <taxon>Diaporthales</taxon>
        <taxon>Cytosporaceae</taxon>
        <taxon>Cytospora</taxon>
    </lineage>
</organism>
<keyword evidence="5 6" id="KW-0472">Membrane</keyword>
<evidence type="ECO:0000259" key="7">
    <source>
        <dbReference type="Pfam" id="PF00324"/>
    </source>
</evidence>
<comment type="subcellular location">
    <subcellularLocation>
        <location evidence="1">Membrane</location>
        <topology evidence="1">Multi-pass membrane protein</topology>
    </subcellularLocation>
</comment>